<dbReference type="GO" id="GO:0005524">
    <property type="term" value="F:ATP binding"/>
    <property type="evidence" value="ECO:0007669"/>
    <property type="project" value="UniProtKB-KW"/>
</dbReference>
<dbReference type="PATRIC" id="fig|1560201.3.peg.1273"/>
<sequence>MVGLTKTQMPGHRLANEQYIDNEYGMAEPAMTAAGSATMQPADIHSHLHKIVQTIAPLKIDVLLQGETGTGKDTLARRIYQLSGCRGPMVPVNCAAIPETLAESELFGVMSGAYTGANTSRAGYIETANKGLLFLDEIDSMPLTVQAKLLRVLETRAIERLGSTKSVGLDLRIVAASQTPLEQLVEQGRFRRDLFFRLDTIKIDTPTVRSRPELIIPMFRRFTKEAALRLNQPLPARSSSLDEALLLHRWPGNIREMKAAAERFVLGLPPLCSELKKEEGRWLLKDRMRRIERSLIHDCLRRHDNRIDDVVHELGIPRRTLYHRIKLLKLDA</sequence>
<keyword evidence="2" id="KW-0067">ATP-binding</keyword>
<dbReference type="Pfam" id="PF25601">
    <property type="entry name" value="AAA_lid_14"/>
    <property type="match status" value="1"/>
</dbReference>
<dbReference type="Pfam" id="PF00158">
    <property type="entry name" value="Sigma54_activat"/>
    <property type="match status" value="1"/>
</dbReference>
<name>A0A0L7T7N3_9GAMM</name>
<dbReference type="InterPro" id="IPR027417">
    <property type="entry name" value="P-loop_NTPase"/>
</dbReference>
<keyword evidence="4" id="KW-0238">DNA-binding</keyword>
<dbReference type="Proteomes" id="UP000036851">
    <property type="component" value="Unassembled WGS sequence"/>
</dbReference>
<dbReference type="PROSITE" id="PS00675">
    <property type="entry name" value="SIGMA54_INTERACT_1"/>
    <property type="match status" value="1"/>
</dbReference>
<evidence type="ECO:0000313" key="9">
    <source>
        <dbReference type="Proteomes" id="UP000036851"/>
    </source>
</evidence>
<dbReference type="SUPFAM" id="SSF46689">
    <property type="entry name" value="Homeodomain-like"/>
    <property type="match status" value="1"/>
</dbReference>
<comment type="caution">
    <text evidence="7">The sequence shown here is derived from an EMBL/GenBank/DDBJ whole genome shotgun (WGS) entry which is preliminary data.</text>
</comment>
<evidence type="ECO:0000256" key="3">
    <source>
        <dbReference type="ARBA" id="ARBA00023015"/>
    </source>
</evidence>
<dbReference type="Gene3D" id="1.10.8.60">
    <property type="match status" value="1"/>
</dbReference>
<proteinExistence type="predicted"/>
<evidence type="ECO:0000256" key="5">
    <source>
        <dbReference type="ARBA" id="ARBA00023163"/>
    </source>
</evidence>
<dbReference type="OrthoDB" id="9804019at2"/>
<evidence type="ECO:0000259" key="6">
    <source>
        <dbReference type="PROSITE" id="PS50045"/>
    </source>
</evidence>
<dbReference type="PANTHER" id="PTHR32071:SF29">
    <property type="entry name" value="PHOSPHOGLYCERATE TRANSPORT SYSTEM TRANSCRIPTIONAL REGULATORY PROTEIN PGTA"/>
    <property type="match status" value="1"/>
</dbReference>
<dbReference type="STRING" id="1560201.NG42_05965"/>
<evidence type="ECO:0000256" key="1">
    <source>
        <dbReference type="ARBA" id="ARBA00022741"/>
    </source>
</evidence>
<dbReference type="EMBL" id="JRXE01000006">
    <property type="protein sequence ID" value="KOC91382.1"/>
    <property type="molecule type" value="Genomic_DNA"/>
</dbReference>
<dbReference type="InterPro" id="IPR002078">
    <property type="entry name" value="Sigma_54_int"/>
</dbReference>
<dbReference type="Proteomes" id="UP000037088">
    <property type="component" value="Unassembled WGS sequence"/>
</dbReference>
<keyword evidence="1" id="KW-0547">Nucleotide-binding</keyword>
<dbReference type="InterPro" id="IPR009057">
    <property type="entry name" value="Homeodomain-like_sf"/>
</dbReference>
<evidence type="ECO:0000313" key="10">
    <source>
        <dbReference type="Proteomes" id="UP000037088"/>
    </source>
</evidence>
<protein>
    <submittedName>
        <fullName evidence="7">ATPase AAA</fullName>
    </submittedName>
</protein>
<evidence type="ECO:0000313" key="8">
    <source>
        <dbReference type="EMBL" id="KOC94686.1"/>
    </source>
</evidence>
<evidence type="ECO:0000313" key="7">
    <source>
        <dbReference type="EMBL" id="KOC91382.1"/>
    </source>
</evidence>
<evidence type="ECO:0000256" key="2">
    <source>
        <dbReference type="ARBA" id="ARBA00022840"/>
    </source>
</evidence>
<dbReference type="FunFam" id="3.40.50.300:FF:000006">
    <property type="entry name" value="DNA-binding transcriptional regulator NtrC"/>
    <property type="match status" value="1"/>
</dbReference>
<gene>
    <name evidence="7" type="ORF">NG42_05965</name>
    <name evidence="8" type="ORF">NG43_04345</name>
</gene>
<dbReference type="Gene3D" id="1.10.10.60">
    <property type="entry name" value="Homeodomain-like"/>
    <property type="match status" value="1"/>
</dbReference>
<dbReference type="InterPro" id="IPR002197">
    <property type="entry name" value="HTH_Fis"/>
</dbReference>
<keyword evidence="5" id="KW-0804">Transcription</keyword>
<dbReference type="PROSITE" id="PS50045">
    <property type="entry name" value="SIGMA54_INTERACT_4"/>
    <property type="match status" value="1"/>
</dbReference>
<dbReference type="SMART" id="SM00382">
    <property type="entry name" value="AAA"/>
    <property type="match status" value="1"/>
</dbReference>
<keyword evidence="3" id="KW-0805">Transcription regulation</keyword>
<dbReference type="AlphaFoldDB" id="A0A0L7T7N3"/>
<dbReference type="EMBL" id="JRXF01000004">
    <property type="protein sequence ID" value="KOC94686.1"/>
    <property type="molecule type" value="Genomic_DNA"/>
</dbReference>
<reference evidence="9 10" key="1">
    <citation type="journal article" date="2015" name="Int. J. Syst. Evol. Microbiol.">
        <title>Erwinia iniecta sp. nov., isolated from Russian wheat aphids (Diuraphis noxia).</title>
        <authorList>
            <person name="Campillo T."/>
            <person name="Luna E."/>
            <person name="Portier P."/>
            <person name="Fischer-Le Saux M."/>
            <person name="Lapitan N."/>
            <person name="Tisserat N.A."/>
            <person name="Leach J.E."/>
        </authorList>
    </citation>
    <scope>NUCLEOTIDE SEQUENCE [LARGE SCALE GENOMIC DNA]</scope>
    <source>
        <strain evidence="7 10">B120</strain>
        <strain evidence="8 9">B149</strain>
    </source>
</reference>
<feature type="domain" description="Sigma-54 factor interaction" evidence="6">
    <location>
        <begin position="38"/>
        <end position="266"/>
    </location>
</feature>
<keyword evidence="10" id="KW-1185">Reference proteome</keyword>
<dbReference type="CDD" id="cd00009">
    <property type="entry name" value="AAA"/>
    <property type="match status" value="1"/>
</dbReference>
<evidence type="ECO:0000256" key="4">
    <source>
        <dbReference type="ARBA" id="ARBA00023125"/>
    </source>
</evidence>
<organism evidence="7 10">
    <name type="scientific">Winslowiella iniecta</name>
    <dbReference type="NCBI Taxonomy" id="1560201"/>
    <lineage>
        <taxon>Bacteria</taxon>
        <taxon>Pseudomonadati</taxon>
        <taxon>Pseudomonadota</taxon>
        <taxon>Gammaproteobacteria</taxon>
        <taxon>Enterobacterales</taxon>
        <taxon>Erwiniaceae</taxon>
        <taxon>Winslowiella</taxon>
    </lineage>
</organism>
<dbReference type="GO" id="GO:0006355">
    <property type="term" value="P:regulation of DNA-templated transcription"/>
    <property type="evidence" value="ECO:0007669"/>
    <property type="project" value="InterPro"/>
</dbReference>
<dbReference type="PANTHER" id="PTHR32071">
    <property type="entry name" value="TRANSCRIPTIONAL REGULATORY PROTEIN"/>
    <property type="match status" value="1"/>
</dbReference>
<dbReference type="InterPro" id="IPR003593">
    <property type="entry name" value="AAA+_ATPase"/>
</dbReference>
<dbReference type="InterPro" id="IPR025662">
    <property type="entry name" value="Sigma_54_int_dom_ATP-bd_1"/>
</dbReference>
<accession>A0A0L7T7N3</accession>
<dbReference type="GO" id="GO:0043565">
    <property type="term" value="F:sequence-specific DNA binding"/>
    <property type="evidence" value="ECO:0007669"/>
    <property type="project" value="InterPro"/>
</dbReference>
<dbReference type="Gene3D" id="3.40.50.300">
    <property type="entry name" value="P-loop containing nucleotide triphosphate hydrolases"/>
    <property type="match status" value="1"/>
</dbReference>
<dbReference type="SUPFAM" id="SSF52540">
    <property type="entry name" value="P-loop containing nucleoside triphosphate hydrolases"/>
    <property type="match status" value="1"/>
</dbReference>
<dbReference type="Pfam" id="PF02954">
    <property type="entry name" value="HTH_8"/>
    <property type="match status" value="1"/>
</dbReference>
<dbReference type="InterPro" id="IPR058031">
    <property type="entry name" value="AAA_lid_NorR"/>
</dbReference>